<evidence type="ECO:0000259" key="9">
    <source>
        <dbReference type="PROSITE" id="PS50073"/>
    </source>
</evidence>
<feature type="region of interest" description="Disordered" evidence="8">
    <location>
        <begin position="472"/>
        <end position="493"/>
    </location>
</feature>
<sequence>MPEVVLDNVKQKVACGPCIRGHRSSTCAHKERVLIVVRKPGRPLSTCPHTAGSSSCNCARTVIYAVPNSPDCRCPKTGEPTFSSYTVIPGSSSISRRGHKNKVRGSKADTTSESINLEQSLEEPEFNSVLSGADGHITLSDSSNGHSLASSSSSTPQIDAVDFGSNLMQHDPFADVRLKAAERHQHNPLGLMDDFSISDHDVRLPTFPPFTIPNVAREQEDNVAVSSCCLGKQNPAQNAISTGLTHGRAFGEFGNSSDPFLTAPSTLAPNEGELASWFARVEARHGCHGTVPGHMANTAGAGCHCGENCNCLGCSTHPNNSTTQQYARFHDQIIHEQDFVAPQIISSPLYPQSLPFGGPPHANYPQLHSRDLSGGVHSQSTSQYPMGLYTDQGFSTVPGTQTNWAAQVPMEFNTSSSHPRGQNPIPMQQSYSRVHPGLNAQIHGQQEASAASIENGVPSGTSRFELGLRTLGDRGLPMDHESSSTEDDASTMTMSPSSYNVHTFAYSQCNGNGNCQCSNCQCRRD</sequence>
<keyword evidence="6" id="KW-0804">Transcription</keyword>
<keyword evidence="7" id="KW-0539">Nucleus</keyword>
<dbReference type="PANTHER" id="PTHR28088">
    <property type="entry name" value="TRANSCRIPTIONAL ACTIVATOR HAA1-RELATED"/>
    <property type="match status" value="1"/>
</dbReference>
<dbReference type="PROSITE" id="PS50073">
    <property type="entry name" value="COPPER_FIST_2"/>
    <property type="match status" value="1"/>
</dbReference>
<evidence type="ECO:0000256" key="7">
    <source>
        <dbReference type="ARBA" id="ARBA00023242"/>
    </source>
</evidence>
<feature type="compositionally biased region" description="Low complexity" evidence="8">
    <location>
        <begin position="140"/>
        <end position="154"/>
    </location>
</feature>
<feature type="compositionally biased region" description="Polar residues" evidence="8">
    <location>
        <begin position="108"/>
        <end position="119"/>
    </location>
</feature>
<evidence type="ECO:0000313" key="11">
    <source>
        <dbReference type="Proteomes" id="UP000800235"/>
    </source>
</evidence>
<gene>
    <name evidence="10" type="ORF">EJ08DRAFT_114393</name>
</gene>
<evidence type="ECO:0000256" key="3">
    <source>
        <dbReference type="ARBA" id="ARBA00022833"/>
    </source>
</evidence>
<feature type="domain" description="Copper-fist" evidence="9">
    <location>
        <begin position="12"/>
        <end position="44"/>
    </location>
</feature>
<dbReference type="PANTHER" id="PTHR28088:SF9">
    <property type="entry name" value="TRANSCRIPTION FACTOR GRISEA, PUTATIVE (AFU_ORTHOLOGUE AFUA_1G13190)-RELATED"/>
    <property type="match status" value="1"/>
</dbReference>
<dbReference type="Pfam" id="PF00649">
    <property type="entry name" value="Copper-fist"/>
    <property type="match status" value="1"/>
</dbReference>
<dbReference type="SUPFAM" id="SSF57879">
    <property type="entry name" value="Zinc domain conserved in yeast copper-regulated transcription factors"/>
    <property type="match status" value="1"/>
</dbReference>
<dbReference type="InterPro" id="IPR001083">
    <property type="entry name" value="Cu_fist_DNA-bd_dom"/>
</dbReference>
<feature type="region of interest" description="Disordered" evidence="8">
    <location>
        <begin position="137"/>
        <end position="156"/>
    </location>
</feature>
<comment type="subcellular location">
    <subcellularLocation>
        <location evidence="1">Nucleus</location>
    </subcellularLocation>
</comment>
<dbReference type="Proteomes" id="UP000800235">
    <property type="component" value="Unassembled WGS sequence"/>
</dbReference>
<protein>
    <recommendedName>
        <fullName evidence="9">Copper-fist domain-containing protein</fullName>
    </recommendedName>
</protein>
<evidence type="ECO:0000256" key="8">
    <source>
        <dbReference type="SAM" id="MobiDB-lite"/>
    </source>
</evidence>
<keyword evidence="4" id="KW-0186">Copper</keyword>
<dbReference type="SMART" id="SM00412">
    <property type="entry name" value="Cu_FIST"/>
    <property type="match status" value="1"/>
</dbReference>
<reference evidence="10" key="1">
    <citation type="journal article" date="2020" name="Stud. Mycol.">
        <title>101 Dothideomycetes genomes: a test case for predicting lifestyles and emergence of pathogens.</title>
        <authorList>
            <person name="Haridas S."/>
            <person name="Albert R."/>
            <person name="Binder M."/>
            <person name="Bloem J."/>
            <person name="Labutti K."/>
            <person name="Salamov A."/>
            <person name="Andreopoulos B."/>
            <person name="Baker S."/>
            <person name="Barry K."/>
            <person name="Bills G."/>
            <person name="Bluhm B."/>
            <person name="Cannon C."/>
            <person name="Castanera R."/>
            <person name="Culley D."/>
            <person name="Daum C."/>
            <person name="Ezra D."/>
            <person name="Gonzalez J."/>
            <person name="Henrissat B."/>
            <person name="Kuo A."/>
            <person name="Liang C."/>
            <person name="Lipzen A."/>
            <person name="Lutzoni F."/>
            <person name="Magnuson J."/>
            <person name="Mondo S."/>
            <person name="Nolan M."/>
            <person name="Ohm R."/>
            <person name="Pangilinan J."/>
            <person name="Park H.-J."/>
            <person name="Ramirez L."/>
            <person name="Alfaro M."/>
            <person name="Sun H."/>
            <person name="Tritt A."/>
            <person name="Yoshinaga Y."/>
            <person name="Zwiers L.-H."/>
            <person name="Turgeon B."/>
            <person name="Goodwin S."/>
            <person name="Spatafora J."/>
            <person name="Crous P."/>
            <person name="Grigoriev I."/>
        </authorList>
    </citation>
    <scope>NUCLEOTIDE SEQUENCE</scope>
    <source>
        <strain evidence="10">CBS 130266</strain>
    </source>
</reference>
<keyword evidence="5" id="KW-0805">Transcription regulation</keyword>
<keyword evidence="11" id="KW-1185">Reference proteome</keyword>
<dbReference type="EMBL" id="MU007024">
    <property type="protein sequence ID" value="KAF2432794.1"/>
    <property type="molecule type" value="Genomic_DNA"/>
</dbReference>
<name>A0A9P4NX36_9PEZI</name>
<dbReference type="GO" id="GO:0000978">
    <property type="term" value="F:RNA polymerase II cis-regulatory region sequence-specific DNA binding"/>
    <property type="evidence" value="ECO:0007669"/>
    <property type="project" value="TreeGrafter"/>
</dbReference>
<dbReference type="GO" id="GO:0045944">
    <property type="term" value="P:positive regulation of transcription by RNA polymerase II"/>
    <property type="evidence" value="ECO:0007669"/>
    <property type="project" value="TreeGrafter"/>
</dbReference>
<feature type="region of interest" description="Disordered" evidence="8">
    <location>
        <begin position="89"/>
        <end position="125"/>
    </location>
</feature>
<dbReference type="GO" id="GO:0005507">
    <property type="term" value="F:copper ion binding"/>
    <property type="evidence" value="ECO:0007669"/>
    <property type="project" value="InterPro"/>
</dbReference>
<accession>A0A9P4NX36</accession>
<dbReference type="PRINTS" id="PR00617">
    <property type="entry name" value="COPPERFIST"/>
</dbReference>
<dbReference type="OrthoDB" id="5600085at2759"/>
<evidence type="ECO:0000256" key="4">
    <source>
        <dbReference type="ARBA" id="ARBA00023008"/>
    </source>
</evidence>
<evidence type="ECO:0000313" key="10">
    <source>
        <dbReference type="EMBL" id="KAF2432794.1"/>
    </source>
</evidence>
<dbReference type="GO" id="GO:0000981">
    <property type="term" value="F:DNA-binding transcription factor activity, RNA polymerase II-specific"/>
    <property type="evidence" value="ECO:0007669"/>
    <property type="project" value="TreeGrafter"/>
</dbReference>
<keyword evidence="2" id="KW-0479">Metal-binding</keyword>
<organism evidence="10 11">
    <name type="scientific">Tothia fuscella</name>
    <dbReference type="NCBI Taxonomy" id="1048955"/>
    <lineage>
        <taxon>Eukaryota</taxon>
        <taxon>Fungi</taxon>
        <taxon>Dikarya</taxon>
        <taxon>Ascomycota</taxon>
        <taxon>Pezizomycotina</taxon>
        <taxon>Dothideomycetes</taxon>
        <taxon>Pleosporomycetidae</taxon>
        <taxon>Venturiales</taxon>
        <taxon>Cylindrosympodiaceae</taxon>
        <taxon>Tothia</taxon>
    </lineage>
</organism>
<evidence type="ECO:0000256" key="1">
    <source>
        <dbReference type="ARBA" id="ARBA00004123"/>
    </source>
</evidence>
<evidence type="ECO:0000256" key="6">
    <source>
        <dbReference type="ARBA" id="ARBA00023163"/>
    </source>
</evidence>
<keyword evidence="3" id="KW-0862">Zinc</keyword>
<proteinExistence type="predicted"/>
<dbReference type="GO" id="GO:0006878">
    <property type="term" value="P:intracellular copper ion homeostasis"/>
    <property type="evidence" value="ECO:0007669"/>
    <property type="project" value="TreeGrafter"/>
</dbReference>
<dbReference type="FunFam" id="3.90.430.10:FF:000001">
    <property type="entry name" value="Copper fist DNA-binding protein"/>
    <property type="match status" value="1"/>
</dbReference>
<dbReference type="AlphaFoldDB" id="A0A9P4NX36"/>
<comment type="caution">
    <text evidence="10">The sequence shown here is derived from an EMBL/GenBank/DDBJ whole genome shotgun (WGS) entry which is preliminary data.</text>
</comment>
<feature type="compositionally biased region" description="Basic residues" evidence="8">
    <location>
        <begin position="96"/>
        <end position="105"/>
    </location>
</feature>
<dbReference type="SMART" id="SM01090">
    <property type="entry name" value="Copper-fist"/>
    <property type="match status" value="1"/>
</dbReference>
<dbReference type="GO" id="GO:0006879">
    <property type="term" value="P:intracellular iron ion homeostasis"/>
    <property type="evidence" value="ECO:0007669"/>
    <property type="project" value="TreeGrafter"/>
</dbReference>
<dbReference type="InterPro" id="IPR036395">
    <property type="entry name" value="Cu_fist_DNA-bd_dom_sf"/>
</dbReference>
<dbReference type="InterPro" id="IPR051763">
    <property type="entry name" value="Copper_Homeo_Regul"/>
</dbReference>
<dbReference type="GO" id="GO:0005634">
    <property type="term" value="C:nucleus"/>
    <property type="evidence" value="ECO:0007669"/>
    <property type="project" value="UniProtKB-SubCell"/>
</dbReference>
<evidence type="ECO:0000256" key="5">
    <source>
        <dbReference type="ARBA" id="ARBA00023015"/>
    </source>
</evidence>
<evidence type="ECO:0000256" key="2">
    <source>
        <dbReference type="ARBA" id="ARBA00022723"/>
    </source>
</evidence>
<dbReference type="Gene3D" id="3.90.430.10">
    <property type="entry name" value="Copper fist DNA-binding domain"/>
    <property type="match status" value="1"/>
</dbReference>